<sequence length="159" mass="17747">MSVMRMAPGEHKLADVTAPMRALTLPVLELIIITGLAWMGIGWMDAHGIPSIAGTPLGEYPTTRNGLVGLWAVGVAWRFILPVMRHRRKRFILTNQRIIARPGNLGGRPDNIWLGDVLGVRRRRGGISLAIRGYEQGVFMPDVAKNKQIEKLIHSQLRR</sequence>
<evidence type="ECO:0008006" key="4">
    <source>
        <dbReference type="Google" id="ProtNLM"/>
    </source>
</evidence>
<dbReference type="EMBL" id="CP039247">
    <property type="protein sequence ID" value="QCB27831.1"/>
    <property type="molecule type" value="Genomic_DNA"/>
</dbReference>
<dbReference type="Proteomes" id="UP000296352">
    <property type="component" value="Chromosome"/>
</dbReference>
<evidence type="ECO:0000313" key="3">
    <source>
        <dbReference type="Proteomes" id="UP000296352"/>
    </source>
</evidence>
<feature type="transmembrane region" description="Helical" evidence="1">
    <location>
        <begin position="64"/>
        <end position="81"/>
    </location>
</feature>
<evidence type="ECO:0000313" key="2">
    <source>
        <dbReference type="EMBL" id="QCB27831.1"/>
    </source>
</evidence>
<organism evidence="2 3">
    <name type="scientific">Corynebacterium endometrii</name>
    <dbReference type="NCBI Taxonomy" id="2488819"/>
    <lineage>
        <taxon>Bacteria</taxon>
        <taxon>Bacillati</taxon>
        <taxon>Actinomycetota</taxon>
        <taxon>Actinomycetes</taxon>
        <taxon>Mycobacteriales</taxon>
        <taxon>Corynebacteriaceae</taxon>
        <taxon>Corynebacterium</taxon>
    </lineage>
</organism>
<proteinExistence type="predicted"/>
<name>A0A4P7QDY6_9CORY</name>
<evidence type="ECO:0000256" key="1">
    <source>
        <dbReference type="SAM" id="Phobius"/>
    </source>
</evidence>
<dbReference type="AlphaFoldDB" id="A0A4P7QDY6"/>
<accession>A0A4P7QDY6</accession>
<keyword evidence="3" id="KW-1185">Reference proteome</keyword>
<dbReference type="OrthoDB" id="4413216at2"/>
<keyword evidence="1" id="KW-0812">Transmembrane</keyword>
<gene>
    <name evidence="2" type="ORF">CENDO_02665</name>
</gene>
<keyword evidence="1" id="KW-0472">Membrane</keyword>
<keyword evidence="1" id="KW-1133">Transmembrane helix</keyword>
<protein>
    <recommendedName>
        <fullName evidence="4">Bacterial membrane flanked domain protein</fullName>
    </recommendedName>
</protein>
<dbReference type="KEGG" id="cee:CENDO_02665"/>
<feature type="transmembrane region" description="Helical" evidence="1">
    <location>
        <begin position="21"/>
        <end position="44"/>
    </location>
</feature>
<dbReference type="RefSeq" id="WP_136140648.1">
    <property type="nucleotide sequence ID" value="NZ_CP039247.1"/>
</dbReference>
<reference evidence="2 3" key="1">
    <citation type="submission" date="2019-04" db="EMBL/GenBank/DDBJ databases">
        <title>Corynebacterium endometrii sp. nov., isolated from the uterus of a cow with endometritis.</title>
        <authorList>
            <person name="Ballas P."/>
            <person name="Ruckert C."/>
            <person name="Wagener K."/>
            <person name="Drillich M."/>
            <person name="Kaempfer P."/>
            <person name="Busse H.-J."/>
            <person name="Ehling-Schulz M."/>
        </authorList>
    </citation>
    <scope>NUCLEOTIDE SEQUENCE [LARGE SCALE GENOMIC DNA]</scope>
    <source>
        <strain evidence="2 3">LMM-1653</strain>
    </source>
</reference>